<dbReference type="Proteomes" id="UP001189915">
    <property type="component" value="Unassembled WGS sequence"/>
</dbReference>
<organism evidence="1 2">
    <name type="scientific">Ralstonia wenshanensis</name>
    <dbReference type="NCBI Taxonomy" id="2842456"/>
    <lineage>
        <taxon>Bacteria</taxon>
        <taxon>Pseudomonadati</taxon>
        <taxon>Pseudomonadota</taxon>
        <taxon>Betaproteobacteria</taxon>
        <taxon>Burkholderiales</taxon>
        <taxon>Burkholderiaceae</taxon>
        <taxon>Ralstonia</taxon>
    </lineage>
</organism>
<proteinExistence type="predicted"/>
<dbReference type="EMBL" id="CATWAF010000009">
    <property type="protein sequence ID" value="CAJ0706397.1"/>
    <property type="molecule type" value="Genomic_DNA"/>
</dbReference>
<reference evidence="1 2" key="1">
    <citation type="submission" date="2023-07" db="EMBL/GenBank/DDBJ databases">
        <authorList>
            <person name="Peeters C."/>
        </authorList>
    </citation>
    <scope>NUCLEOTIDE SEQUENCE [LARGE SCALE GENOMIC DNA]</scope>
    <source>
        <strain evidence="1 2">LMG 18091</strain>
    </source>
</reference>
<sequence>MDAVSRTDLPTQATLDSWRASGADRLDRVRFCFIEALHRRTADQTGEARRILDARLGALMAAYAEDVDRATVMSDATGAEAPSGSVLSELLRDIANRERTDVVSAADGGPGHHLHALPELKILEDVRDTWSRVSAEKQLRDALDKVPVNAGPLNSSSLVHRSLLLMREVSPDYLRQFLSYVDALSWLERMSGDGPFVGQDAARGGGKAARGKAR</sequence>
<dbReference type="InterPro" id="IPR021549">
    <property type="entry name" value="DUF2894"/>
</dbReference>
<evidence type="ECO:0000313" key="1">
    <source>
        <dbReference type="EMBL" id="CAJ0706397.1"/>
    </source>
</evidence>
<keyword evidence="2" id="KW-1185">Reference proteome</keyword>
<accession>A0AAD2ESX0</accession>
<evidence type="ECO:0008006" key="3">
    <source>
        <dbReference type="Google" id="ProtNLM"/>
    </source>
</evidence>
<protein>
    <recommendedName>
        <fullName evidence="3">DUF2894 domain-containing protein</fullName>
    </recommendedName>
</protein>
<comment type="caution">
    <text evidence="1">The sequence shown here is derived from an EMBL/GenBank/DDBJ whole genome shotgun (WGS) entry which is preliminary data.</text>
</comment>
<gene>
    <name evidence="1" type="ORF">LMG18091_04699</name>
</gene>
<evidence type="ECO:0000313" key="2">
    <source>
        <dbReference type="Proteomes" id="UP001189915"/>
    </source>
</evidence>
<dbReference type="Pfam" id="PF11445">
    <property type="entry name" value="DUF2894"/>
    <property type="match status" value="1"/>
</dbReference>
<dbReference type="RefSeq" id="WP_394372419.1">
    <property type="nucleotide sequence ID" value="NZ_CATWAF010000009.1"/>
</dbReference>
<name>A0AAD2ESX0_9RALS</name>
<dbReference type="AlphaFoldDB" id="A0AAD2ESX0"/>